<name>A0A5S4ER93_9PROT</name>
<gene>
    <name evidence="3" type="ORF">ACCUM_2358</name>
</gene>
<evidence type="ECO:0000256" key="1">
    <source>
        <dbReference type="SAM" id="MobiDB-lite"/>
    </source>
</evidence>
<dbReference type="Proteomes" id="UP000306324">
    <property type="component" value="Unassembled WGS sequence"/>
</dbReference>
<feature type="region of interest" description="Disordered" evidence="1">
    <location>
        <begin position="318"/>
        <end position="340"/>
    </location>
</feature>
<dbReference type="Pfam" id="PF03781">
    <property type="entry name" value="FGE-sulfatase"/>
    <property type="match status" value="1"/>
</dbReference>
<accession>A0A5S4ER93</accession>
<feature type="compositionally biased region" description="Low complexity" evidence="1">
    <location>
        <begin position="319"/>
        <end position="333"/>
    </location>
</feature>
<dbReference type="AlphaFoldDB" id="A0A5S4ER93"/>
<feature type="compositionally biased region" description="Low complexity" evidence="1">
    <location>
        <begin position="971"/>
        <end position="986"/>
    </location>
</feature>
<comment type="caution">
    <text evidence="3">The sequence shown here is derived from an EMBL/GenBank/DDBJ whole genome shotgun (WGS) entry which is preliminary data.</text>
</comment>
<dbReference type="InterPro" id="IPR042095">
    <property type="entry name" value="SUMF_sf"/>
</dbReference>
<evidence type="ECO:0000313" key="4">
    <source>
        <dbReference type="Proteomes" id="UP000306324"/>
    </source>
</evidence>
<dbReference type="GO" id="GO:0120147">
    <property type="term" value="F:formylglycine-generating oxidase activity"/>
    <property type="evidence" value="ECO:0007669"/>
    <property type="project" value="TreeGrafter"/>
</dbReference>
<dbReference type="SUPFAM" id="SSF56436">
    <property type="entry name" value="C-type lectin-like"/>
    <property type="match status" value="1"/>
</dbReference>
<evidence type="ECO:0000313" key="3">
    <source>
        <dbReference type="EMBL" id="TMQ78019.1"/>
    </source>
</evidence>
<dbReference type="RefSeq" id="WP_246148389.1">
    <property type="nucleotide sequence ID" value="NZ_SWAD01000013.1"/>
</dbReference>
<dbReference type="Gene3D" id="3.90.1580.10">
    <property type="entry name" value="paralog of FGE (formylglycine-generating enzyme)"/>
    <property type="match status" value="1"/>
</dbReference>
<keyword evidence="4" id="KW-1185">Reference proteome</keyword>
<feature type="domain" description="Sulfatase-modifying factor enzyme-like" evidence="2">
    <location>
        <begin position="713"/>
        <end position="935"/>
    </location>
</feature>
<feature type="compositionally biased region" description="Basic and acidic residues" evidence="1">
    <location>
        <begin position="993"/>
        <end position="1013"/>
    </location>
</feature>
<organism evidence="3 4">
    <name type="scientific">Candidatus Accumulibacter phosphatis</name>
    <dbReference type="NCBI Taxonomy" id="327160"/>
    <lineage>
        <taxon>Bacteria</taxon>
        <taxon>Pseudomonadati</taxon>
        <taxon>Pseudomonadota</taxon>
        <taxon>Betaproteobacteria</taxon>
        <taxon>Candidatus Accumulibacter</taxon>
    </lineage>
</organism>
<feature type="region of interest" description="Disordered" evidence="1">
    <location>
        <begin position="942"/>
        <end position="1013"/>
    </location>
</feature>
<feature type="region of interest" description="Disordered" evidence="1">
    <location>
        <begin position="227"/>
        <end position="248"/>
    </location>
</feature>
<dbReference type="PANTHER" id="PTHR23150">
    <property type="entry name" value="SULFATASE MODIFYING FACTOR 1, 2"/>
    <property type="match status" value="1"/>
</dbReference>
<dbReference type="InterPro" id="IPR016187">
    <property type="entry name" value="CTDL_fold"/>
</dbReference>
<feature type="region of interest" description="Disordered" evidence="1">
    <location>
        <begin position="40"/>
        <end position="70"/>
    </location>
</feature>
<evidence type="ECO:0000259" key="2">
    <source>
        <dbReference type="Pfam" id="PF03781"/>
    </source>
</evidence>
<dbReference type="InterPro" id="IPR005532">
    <property type="entry name" value="SUMF_dom"/>
</dbReference>
<protein>
    <submittedName>
        <fullName evidence="3">Nitrite reductase accessory protein NirV</fullName>
    </submittedName>
</protein>
<sequence>MPTRVPHSRAAVGRADLLRIYAAEGDEALARAAAALGYQRRPRAPAPPPVVDSGSEDTRGGEPVVGSAPAALPERPTVLPMARFFRVVEHRWREPEADARVGPPPPPWLANARVLGTDARPPAASLHLPPRQPLTRWSRLWPFLRRVLGRRLATRQPDLPRLLERLTRGDVLRAIPLLPGHGWSPRIALLGDYSRRTRPFHEDFNALCQALEKRHGKAGIDRWILAGDPGRQPRVRQPGGSTTARWPLPAPNTPLLILGDAGLLDDAPEAANGWQQFGHRLRGAGVPALVLCPLPTRPPGAGPPGSLALVEWDRHSRLRPSSTSSTGSRPPATLASDLAGDERRQNALDTLLTLLAPAVVIEPSLLRALRYLLPASDADGLVEALVWQHPDLVTSAHAGQFASPAAIAAYQRKFRALAPWLRQAAVAQLLAQHAGLPASVRYAEVLACRHLAPEAVPPALAEDARHWQTDIAETARRRDDLALRQWLQRHAARQSDAALAANPALAAHWALAQRERLAAGAAVELPEGLSEEDIGYFLHDEHEPAPRLRCTLRQRGDELWLEAADAAGKVSGGSGGSPCAELTLVDRGVQVTLTRSADRAETASRRYFAAGSLPQRLARLTREVERLTLHSKHLDLAVRPLVKPVWANAIGCDARGLYVELFWRGQRCRLDWRPPEGGGDSTGAWSGEQPLGVDRYGLFGEIAVAGVTQRFRWIAPGRFRMGSPEDEPERDDDEVQHEVTLSEGYWLADTACTQALWQAVTGRNPSAFKDHPGLPVEQVSWDDVQDFLGELNRRLPGLEARLPSEAEWEYACRAGTTTPFSFGENITPEQVNYDGNYPYAGGAQGVYREKTVPVGSLPANPWGLYEMHGNVWEWCADWYGSYPTTPQVDPRGAASADTRVLRGGSWGYVGGLVRSACRSRSRPGWRDDPFGFRLALGPGKPVEPAWPVGRQSPAEPAKPSQGNSAAEPRKVAPVPAERAPAVERPPGTGGRSGVRDLKSRTLAQRLKDFFKRP</sequence>
<proteinExistence type="predicted"/>
<dbReference type="PANTHER" id="PTHR23150:SF19">
    <property type="entry name" value="FORMYLGLYCINE-GENERATING ENZYME"/>
    <property type="match status" value="1"/>
</dbReference>
<reference evidence="3 4" key="1">
    <citation type="submission" date="2019-04" db="EMBL/GenBank/DDBJ databases">
        <title>A novel phosphate-accumulating bacterium identified in bioreactor for phosphate removal from wastewater.</title>
        <authorList>
            <person name="Kotlyarov R.Y."/>
            <person name="Beletsky A.V."/>
            <person name="Kallistova A.Y."/>
            <person name="Dorofeev A.G."/>
            <person name="Nikolaev Y.Y."/>
            <person name="Pimenov N.V."/>
            <person name="Ravin N.V."/>
            <person name="Mardanov A.V."/>
        </authorList>
    </citation>
    <scope>NUCLEOTIDE SEQUENCE [LARGE SCALE GENOMIC DNA]</scope>
    <source>
        <strain evidence="3 4">Bin19</strain>
    </source>
</reference>
<dbReference type="EMBL" id="SWAD01000013">
    <property type="protein sequence ID" value="TMQ78019.1"/>
    <property type="molecule type" value="Genomic_DNA"/>
</dbReference>
<dbReference type="InterPro" id="IPR051043">
    <property type="entry name" value="Sulfatase_Mod_Factor_Kinase"/>
</dbReference>